<dbReference type="SUPFAM" id="SSF82704">
    <property type="entry name" value="AlbA-like"/>
    <property type="match status" value="1"/>
</dbReference>
<sequence>MENSDDSGCSEINNNTILSTNLPFPEDLTKNVPCFVLKKHTKFARIIARAEKDFSDESVRRLIFQGSGNGCEKCISFVEVFKQKFNESIFQWNILRKNQSNNKTTDKEKESNLINPEMFILVSKDPFPDEYQCLSQQTKVSNENNVAAIPEFNLTNLEENKIKKQIGKQFIKQIKNKKANKWRRPNKITKKNVKK</sequence>
<dbReference type="Proteomes" id="UP000095281">
    <property type="component" value="Unplaced"/>
</dbReference>
<protein>
    <submittedName>
        <fullName evidence="2">Alba domain-containing protein</fullName>
    </submittedName>
</protein>
<keyword evidence="1" id="KW-1185">Reference proteome</keyword>
<dbReference type="InterPro" id="IPR036882">
    <property type="entry name" value="Alba-like_dom_sf"/>
</dbReference>
<dbReference type="AlphaFoldDB" id="A0A1I8BKS7"/>
<organism evidence="1 2">
    <name type="scientific">Meloidogyne hapla</name>
    <name type="common">Root-knot nematode worm</name>
    <dbReference type="NCBI Taxonomy" id="6305"/>
    <lineage>
        <taxon>Eukaryota</taxon>
        <taxon>Metazoa</taxon>
        <taxon>Ecdysozoa</taxon>
        <taxon>Nematoda</taxon>
        <taxon>Chromadorea</taxon>
        <taxon>Rhabditida</taxon>
        <taxon>Tylenchina</taxon>
        <taxon>Tylenchomorpha</taxon>
        <taxon>Tylenchoidea</taxon>
        <taxon>Meloidogynidae</taxon>
        <taxon>Meloidogyninae</taxon>
        <taxon>Meloidogyne</taxon>
    </lineage>
</organism>
<accession>A0A1I8BKS7</accession>
<dbReference type="GO" id="GO:0003676">
    <property type="term" value="F:nucleic acid binding"/>
    <property type="evidence" value="ECO:0007669"/>
    <property type="project" value="InterPro"/>
</dbReference>
<evidence type="ECO:0000313" key="1">
    <source>
        <dbReference type="Proteomes" id="UP000095281"/>
    </source>
</evidence>
<dbReference type="WBParaSite" id="MhA1_Contig271.frz3.gene9">
    <property type="protein sequence ID" value="MhA1_Contig271.frz3.gene9"/>
    <property type="gene ID" value="MhA1_Contig271.frz3.gene9"/>
</dbReference>
<evidence type="ECO:0000313" key="2">
    <source>
        <dbReference type="WBParaSite" id="MhA1_Contig271.frz3.gene9"/>
    </source>
</evidence>
<dbReference type="OMA" id="SCMSMQC"/>
<proteinExistence type="predicted"/>
<name>A0A1I8BKS7_MELHA</name>
<reference evidence="2" key="1">
    <citation type="submission" date="2016-11" db="UniProtKB">
        <authorList>
            <consortium name="WormBaseParasite"/>
        </authorList>
    </citation>
    <scope>IDENTIFICATION</scope>
</reference>